<accession>A0AAW9RTX7</accession>
<evidence type="ECO:0000313" key="2">
    <source>
        <dbReference type="Proteomes" id="UP001403385"/>
    </source>
</evidence>
<name>A0AAW9RTX7_9BACT</name>
<dbReference type="AlphaFoldDB" id="A0AAW9RTX7"/>
<proteinExistence type="predicted"/>
<reference evidence="1 2" key="1">
    <citation type="submission" date="2024-04" db="EMBL/GenBank/DDBJ databases">
        <title>Novel genus in family Flammeovirgaceae.</title>
        <authorList>
            <person name="Nguyen T.H."/>
            <person name="Vuong T.Q."/>
            <person name="Le H."/>
            <person name="Kim S.-G."/>
        </authorList>
    </citation>
    <scope>NUCLEOTIDE SEQUENCE [LARGE SCALE GENOMIC DNA]</scope>
    <source>
        <strain evidence="1 2">JCM 23209</strain>
    </source>
</reference>
<organism evidence="1 2">
    <name type="scientific">Rapidithrix thailandica</name>
    <dbReference type="NCBI Taxonomy" id="413964"/>
    <lineage>
        <taxon>Bacteria</taxon>
        <taxon>Pseudomonadati</taxon>
        <taxon>Bacteroidota</taxon>
        <taxon>Cytophagia</taxon>
        <taxon>Cytophagales</taxon>
        <taxon>Flammeovirgaceae</taxon>
        <taxon>Rapidithrix</taxon>
    </lineage>
</organism>
<dbReference type="Proteomes" id="UP001403385">
    <property type="component" value="Unassembled WGS sequence"/>
</dbReference>
<evidence type="ECO:0000313" key="1">
    <source>
        <dbReference type="EMBL" id="MEN7547082.1"/>
    </source>
</evidence>
<dbReference type="EMBL" id="JBDKWZ010000002">
    <property type="protein sequence ID" value="MEN7547082.1"/>
    <property type="molecule type" value="Genomic_DNA"/>
</dbReference>
<comment type="caution">
    <text evidence="1">The sequence shown here is derived from an EMBL/GenBank/DDBJ whole genome shotgun (WGS) entry which is preliminary data.</text>
</comment>
<keyword evidence="2" id="KW-1185">Reference proteome</keyword>
<sequence length="165" mass="19366">MFELKPISKHGIPGALEKVQRYRLLNEPIEAESICRDILLIDSENQDALVLLILTLTDQFNKGITNQEADTLIPRLQNEFNRMYYKGIILERKAKAYLARGVMVNHSDAYEWLQEAMVYYEKAEKKSPENNEDAVLRWNACVRTIQRYKLTPRPPESRHMEWALE</sequence>
<dbReference type="RefSeq" id="WP_346819869.1">
    <property type="nucleotide sequence ID" value="NZ_JBDKWZ010000002.1"/>
</dbReference>
<gene>
    <name evidence="1" type="ORF">AAG747_04140</name>
</gene>
<protein>
    <submittedName>
        <fullName evidence="1">Uncharacterized protein</fullName>
    </submittedName>
</protein>